<evidence type="ECO:0000313" key="1">
    <source>
        <dbReference type="EMBL" id="MFC4491808.1"/>
    </source>
</evidence>
<reference evidence="2" key="1">
    <citation type="journal article" date="2019" name="Int. J. Syst. Evol. Microbiol.">
        <title>The Global Catalogue of Microorganisms (GCM) 10K type strain sequencing project: providing services to taxonomists for standard genome sequencing and annotation.</title>
        <authorList>
            <consortium name="The Broad Institute Genomics Platform"/>
            <consortium name="The Broad Institute Genome Sequencing Center for Infectious Disease"/>
            <person name="Wu L."/>
            <person name="Ma J."/>
        </authorList>
    </citation>
    <scope>NUCLEOTIDE SEQUENCE [LARGE SCALE GENOMIC DNA]</scope>
    <source>
        <strain evidence="2">CGMCC 4.7608</strain>
    </source>
</reference>
<dbReference type="EMBL" id="JBHSEK010000017">
    <property type="protein sequence ID" value="MFC4491808.1"/>
    <property type="molecule type" value="Genomic_DNA"/>
</dbReference>
<dbReference type="Proteomes" id="UP001595999">
    <property type="component" value="Unassembled WGS sequence"/>
</dbReference>
<accession>A0ABV8ZZY7</accession>
<evidence type="ECO:0000313" key="2">
    <source>
        <dbReference type="Proteomes" id="UP001595999"/>
    </source>
</evidence>
<dbReference type="InterPro" id="IPR019650">
    <property type="entry name" value="DUF2513"/>
</dbReference>
<name>A0ABV8ZZY7_9NEIS</name>
<proteinExistence type="predicted"/>
<organism evidence="1 2">
    <name type="scientific">Chromobacterium aquaticum</name>
    <dbReference type="NCBI Taxonomy" id="467180"/>
    <lineage>
        <taxon>Bacteria</taxon>
        <taxon>Pseudomonadati</taxon>
        <taxon>Pseudomonadota</taxon>
        <taxon>Betaproteobacteria</taxon>
        <taxon>Neisseriales</taxon>
        <taxon>Chromobacteriaceae</taxon>
        <taxon>Chromobacterium</taxon>
    </lineage>
</organism>
<dbReference type="Pfam" id="PF10711">
    <property type="entry name" value="DUF2513"/>
    <property type="match status" value="1"/>
</dbReference>
<comment type="caution">
    <text evidence="1">The sequence shown here is derived from an EMBL/GenBank/DDBJ whole genome shotgun (WGS) entry which is preliminary data.</text>
</comment>
<sequence>MRRSKTVIKAMLQGIVKAEGGNEKEVRTFIAEKTGAGTEEQDFHFALLEEAGFLSSRADGDRMRLVMGVTYTLTWKGHDLLDDLEASPLF</sequence>
<gene>
    <name evidence="1" type="ORF">ACFO0R_19530</name>
</gene>
<keyword evidence="2" id="KW-1185">Reference proteome</keyword>
<protein>
    <submittedName>
        <fullName evidence="1">DUF2513 domain-containing protein</fullName>
    </submittedName>
</protein>
<dbReference type="RefSeq" id="WP_231462959.1">
    <property type="nucleotide sequence ID" value="NZ_JAJOHW010000089.1"/>
</dbReference>